<gene>
    <name evidence="1" type="primary">P0004D12.14</name>
</gene>
<protein>
    <submittedName>
        <fullName evidence="1">Uncharacterized protein</fullName>
    </submittedName>
</protein>
<dbReference type="AlphaFoldDB" id="Q8LQF8"/>
<reference evidence="1" key="1">
    <citation type="journal article" date="2002" name="Nature">
        <title>The genome sequence and structure of rice chromosome 1.</title>
        <authorList>
            <person name="Sasaki T."/>
            <person name="Matsumoto T."/>
            <person name="Yamamoto K."/>
            <person name="Sakata K."/>
            <person name="Baba T."/>
            <person name="Katayose Y."/>
            <person name="Wu J."/>
            <person name="Niimura Y."/>
            <person name="Cheng Z."/>
            <person name="Nagamura Y."/>
            <person name="Antonio B.A."/>
            <person name="Kanamori H."/>
            <person name="Hosokawa S."/>
            <person name="Masukawa M."/>
            <person name="Arikawa K."/>
            <person name="Chiden Y."/>
            <person name="Hayashi M."/>
            <person name="Okamoto M."/>
            <person name="Ando T."/>
            <person name="Aoki H."/>
            <person name="Arita K."/>
            <person name="Hamada M."/>
            <person name="Harada C."/>
            <person name="Hijishita S."/>
            <person name="Honda M."/>
            <person name="Ichikawa Y."/>
            <person name="Idonuma A."/>
            <person name="Iijima M."/>
            <person name="Ikeda M."/>
            <person name="Ikeno M."/>
            <person name="Itoh S."/>
            <person name="Itoh T."/>
            <person name="Itoh Y."/>
            <person name="Itoh Y."/>
            <person name="Iwabuchi A."/>
            <person name="Kamiya K."/>
            <person name="Karasawa W."/>
            <person name="Katagiri S."/>
            <person name="Kikuta A."/>
            <person name="Kobayashi N."/>
            <person name="Kono I."/>
            <person name="Machita K."/>
            <person name="Maehara T."/>
            <person name="Mizuno H."/>
            <person name="Mizubayashi T."/>
            <person name="Mukai Y."/>
            <person name="Nagasaki H."/>
            <person name="Nakashima M."/>
            <person name="Nakama Y."/>
            <person name="Nakamichi Y."/>
            <person name="Nakamura M."/>
            <person name="Namiki N."/>
            <person name="Negishi M."/>
            <person name="Ohta I."/>
            <person name="Ono N."/>
            <person name="Saji S."/>
            <person name="Sakai K."/>
            <person name="Shibata M."/>
            <person name="Shimokawa T."/>
            <person name="Shomura A."/>
            <person name="Song J."/>
            <person name="Takazaki Y."/>
            <person name="Terasawa K."/>
            <person name="Tsuji K."/>
            <person name="Waki K."/>
            <person name="Yamagata H."/>
            <person name="Yamane H."/>
            <person name="Yoshiki S."/>
            <person name="Yoshihara R."/>
            <person name="Yukawa K."/>
            <person name="Zhong H."/>
            <person name="Iwama H."/>
            <person name="Endo T."/>
            <person name="Ito H."/>
            <person name="Hahn J.H."/>
            <person name="Kim H.I."/>
            <person name="Eun M.Y."/>
            <person name="Yano M."/>
            <person name="Jiang J."/>
            <person name="Gojobori T."/>
        </authorList>
    </citation>
    <scope>NUCLEOTIDE SEQUENCE [LARGE SCALE GENOMIC DNA]</scope>
</reference>
<dbReference type="EMBL" id="AP003433">
    <property type="protein sequence ID" value="BAB92667.1"/>
    <property type="molecule type" value="Genomic_DNA"/>
</dbReference>
<organism evidence="1">
    <name type="scientific">Oryza sativa subsp. japonica</name>
    <name type="common">Rice</name>
    <dbReference type="NCBI Taxonomy" id="39947"/>
    <lineage>
        <taxon>Eukaryota</taxon>
        <taxon>Viridiplantae</taxon>
        <taxon>Streptophyta</taxon>
        <taxon>Embryophyta</taxon>
        <taxon>Tracheophyta</taxon>
        <taxon>Spermatophyta</taxon>
        <taxon>Magnoliopsida</taxon>
        <taxon>Liliopsida</taxon>
        <taxon>Poales</taxon>
        <taxon>Poaceae</taxon>
        <taxon>BOP clade</taxon>
        <taxon>Oryzoideae</taxon>
        <taxon>Oryzeae</taxon>
        <taxon>Oryzinae</taxon>
        <taxon>Oryza</taxon>
        <taxon>Oryza sativa</taxon>
    </lineage>
</organism>
<accession>Q8LQF8</accession>
<sequence length="133" mass="14321">MDIHGCTYFGTEEKHISLDLNACGLKRQYDTTFTWPEFAKFGAKSQAKLEDASSRSSREGVEIATVHESTCVLGDTPSTRSLSLAVAAFGGFTKKLKPSSLPRGYLVQDAAGPPQPRVTGLLASGPHAIIYYP</sequence>
<proteinExistence type="predicted"/>
<dbReference type="Proteomes" id="UP000817658">
    <property type="component" value="Chromosome 1"/>
</dbReference>
<evidence type="ECO:0000313" key="1">
    <source>
        <dbReference type="EMBL" id="BAB92667.1"/>
    </source>
</evidence>
<name>Q8LQF8_ORYSJ</name>